<evidence type="ECO:0000313" key="2">
    <source>
        <dbReference type="Proteomes" id="UP000075799"/>
    </source>
</evidence>
<dbReference type="Pfam" id="PF14384">
    <property type="entry name" value="BrnA_antitoxin"/>
    <property type="match status" value="1"/>
</dbReference>
<sequence length="101" mass="11482">MKKKSSIIELSVPELLVKMKGKRIARKVDDKDIDFSEMPELSKNQLKKMKRAGRPLLGDVPRKAISIRVDENVLKKLKAKAKNKDIPYQSLINEILKKAVG</sequence>
<organism evidence="1 2">
    <name type="scientific">Bdellovibrio bacteriovorus</name>
    <dbReference type="NCBI Taxonomy" id="959"/>
    <lineage>
        <taxon>Bacteria</taxon>
        <taxon>Pseudomonadati</taxon>
        <taxon>Bdellovibrionota</taxon>
        <taxon>Bdellovibrionia</taxon>
        <taxon>Bdellovibrionales</taxon>
        <taxon>Pseudobdellovibrionaceae</taxon>
        <taxon>Bdellovibrio</taxon>
    </lineage>
</organism>
<dbReference type="AlphaFoldDB" id="A0A162G2Z3"/>
<gene>
    <name evidence="1" type="ORF">AZI87_13160</name>
</gene>
<accession>A0A162G2Z3</accession>
<proteinExistence type="predicted"/>
<dbReference type="Proteomes" id="UP000075799">
    <property type="component" value="Unassembled WGS sequence"/>
</dbReference>
<dbReference type="RefSeq" id="WP_063208050.1">
    <property type="nucleotide sequence ID" value="NZ_LUKD01000006.1"/>
</dbReference>
<name>A0A162G2Z3_BDEBC</name>
<evidence type="ECO:0008006" key="3">
    <source>
        <dbReference type="Google" id="ProtNLM"/>
    </source>
</evidence>
<dbReference type="InterPro" id="IPR025528">
    <property type="entry name" value="BrnA_antitoxin"/>
</dbReference>
<evidence type="ECO:0000313" key="1">
    <source>
        <dbReference type="EMBL" id="KYG64191.1"/>
    </source>
</evidence>
<comment type="caution">
    <text evidence="1">The sequence shown here is derived from an EMBL/GenBank/DDBJ whole genome shotgun (WGS) entry which is preliminary data.</text>
</comment>
<protein>
    <recommendedName>
        <fullName evidence="3">Antitoxin</fullName>
    </recommendedName>
</protein>
<reference evidence="1 2" key="1">
    <citation type="submission" date="2016-03" db="EMBL/GenBank/DDBJ databases">
        <authorList>
            <person name="Ploux O."/>
        </authorList>
    </citation>
    <scope>NUCLEOTIDE SEQUENCE [LARGE SCALE GENOMIC DNA]</scope>
    <source>
        <strain evidence="1 2">EC13</strain>
    </source>
</reference>
<dbReference type="EMBL" id="LUKD01000006">
    <property type="protein sequence ID" value="KYG64191.1"/>
    <property type="molecule type" value="Genomic_DNA"/>
</dbReference>